<keyword evidence="1" id="KW-0812">Transmembrane</keyword>
<protein>
    <submittedName>
        <fullName evidence="4">GDYXXLXY domain-containing protein</fullName>
    </submittedName>
</protein>
<sequence length="773" mass="88319">MFQLNWQRYFITLLLIFSIGFLASGAISWIAANWDFFSRQEKLLIAQIGLAISVGMALFSAYKESVRDNTQETWQSLSFFFLTAVLVGGLFALFGQIYQTGADTWELFAIWSAVQLPLLLLFPNIASALLFMTTSLLATYFYSEINHKSLYEPLIMLNAGFVVIAHFFTKFFKDRHEILLKISSITLAIFFVQHYISLFGSKNTPQVGFILMAVAGGLFCVYHYCLNSILKVIWFITGVIIFNMWLVYLLEFEAIFLLLCIDIAIAIFLFHSFSKMPEYQRHWLMYIGKVVLIFLITMLGIAFVFLSADGFEDPSLTFALFAVLGAIGGASIITSNKRQGINVSGEILLLIAHIFALISCNITDDNTLTIIITLFYSGLTIWSTRCSLWVSVCSLLFTLGQVDYLLIEHPIQQIPFQIILDMVAVFGFWRMSQQEHKPHPYLNAAAWASVLFFVVRSVQHIFFSVHAHLYYENVSLIKHILGTLTLLFVIFTQTKKYQMSKMQMLIALSAGIVAGLGLQMHLYITLALSLLLLAYPLKNRVLFGVAILWFVDSLWNFYYFTSVPWLHKSALLAVMGALFFLCYLWFRSKSPEIRSENQVFGRLTPTLKWKGGGILVGITALLAVFNQKIHAYENIFINGKSVILNLAPTDPRSLMQGDYMILDYALVSDIRRGLDYSQIEYSKRYVLVKKDERGVANFCRLESDIPTSFDGCEPEVYLPVKIFNYWEIKFPTQDFFFPEGQGEHFSQAQYAEYRFKDGKALLYRLLDKDLKAL</sequence>
<feature type="transmembrane region" description="Helical" evidence="1">
    <location>
        <begin position="475"/>
        <end position="493"/>
    </location>
</feature>
<feature type="transmembrane region" description="Helical" evidence="1">
    <location>
        <begin position="232"/>
        <end position="248"/>
    </location>
</feature>
<accession>A0ABT6EPK8</accession>
<feature type="transmembrane region" description="Helical" evidence="1">
    <location>
        <begin position="505"/>
        <end position="534"/>
    </location>
</feature>
<keyword evidence="1" id="KW-1133">Transmembrane helix</keyword>
<feature type="transmembrane region" description="Helical" evidence="1">
    <location>
        <begin position="254"/>
        <end position="271"/>
    </location>
</feature>
<reference evidence="4 5" key="1">
    <citation type="submission" date="2023-03" db="EMBL/GenBank/DDBJ databases">
        <title>Classification of Bisgaard taxon 6 and taxon 10 as Exercitatus varius gen. nov., spec. nov.</title>
        <authorList>
            <person name="Christensen H."/>
        </authorList>
    </citation>
    <scope>NUCLEOTIDE SEQUENCE [LARGE SCALE GENOMIC DNA]</scope>
    <source>
        <strain evidence="4 5">23350_01</strain>
    </source>
</reference>
<evidence type="ECO:0000259" key="3">
    <source>
        <dbReference type="Pfam" id="PF14351"/>
    </source>
</evidence>
<feature type="domain" description="DUF4401" evidence="3">
    <location>
        <begin position="293"/>
        <end position="586"/>
    </location>
</feature>
<feature type="transmembrane region" description="Helical" evidence="1">
    <location>
        <begin position="74"/>
        <end position="95"/>
    </location>
</feature>
<feature type="transmembrane region" description="Helical" evidence="1">
    <location>
        <begin position="318"/>
        <end position="335"/>
    </location>
</feature>
<feature type="transmembrane region" description="Helical" evidence="1">
    <location>
        <begin position="43"/>
        <end position="62"/>
    </location>
</feature>
<evidence type="ECO:0000259" key="2">
    <source>
        <dbReference type="Pfam" id="PF09925"/>
    </source>
</evidence>
<dbReference type="Proteomes" id="UP001216057">
    <property type="component" value="Unassembled WGS sequence"/>
</dbReference>
<feature type="transmembrane region" description="Helical" evidence="1">
    <location>
        <begin position="541"/>
        <end position="559"/>
    </location>
</feature>
<dbReference type="Pfam" id="PF14345">
    <property type="entry name" value="GDYXXLXY"/>
    <property type="match status" value="1"/>
</dbReference>
<gene>
    <name evidence="4" type="ORF">P7M32_03455</name>
</gene>
<organism evidence="4 5">
    <name type="scientific">Exercitatus varius</name>
    <dbReference type="NCBI Taxonomy" id="67857"/>
    <lineage>
        <taxon>Bacteria</taxon>
        <taxon>Pseudomonadati</taxon>
        <taxon>Pseudomonadota</taxon>
        <taxon>Gammaproteobacteria</taxon>
        <taxon>Pasteurellales</taxon>
        <taxon>Pasteurellaceae</taxon>
        <taxon>Exercitatus</taxon>
    </lineage>
</organism>
<feature type="transmembrane region" description="Helical" evidence="1">
    <location>
        <begin position="347"/>
        <end position="376"/>
    </location>
</feature>
<dbReference type="Pfam" id="PF14351">
    <property type="entry name" value="DUF4401"/>
    <property type="match status" value="1"/>
</dbReference>
<feature type="domain" description="DUF2157" evidence="2">
    <location>
        <begin position="8"/>
        <end position="123"/>
    </location>
</feature>
<feature type="transmembrane region" description="Helical" evidence="1">
    <location>
        <begin position="208"/>
        <end position="225"/>
    </location>
</feature>
<proteinExistence type="predicted"/>
<feature type="transmembrane region" description="Helical" evidence="1">
    <location>
        <begin position="444"/>
        <end position="463"/>
    </location>
</feature>
<dbReference type="RefSeq" id="WP_317485697.1">
    <property type="nucleotide sequence ID" value="NZ_JARQTX010000004.1"/>
</dbReference>
<feature type="transmembrane region" description="Helical" evidence="1">
    <location>
        <begin position="565"/>
        <end position="586"/>
    </location>
</feature>
<dbReference type="InterPro" id="IPR025513">
    <property type="entry name" value="DUF4401"/>
</dbReference>
<dbReference type="InterPro" id="IPR025833">
    <property type="entry name" value="GDYXXLXY"/>
</dbReference>
<feature type="transmembrane region" description="Helical" evidence="1">
    <location>
        <begin position="6"/>
        <end position="31"/>
    </location>
</feature>
<feature type="transmembrane region" description="Helical" evidence="1">
    <location>
        <begin position="116"/>
        <end position="142"/>
    </location>
</feature>
<feature type="transmembrane region" description="Helical" evidence="1">
    <location>
        <begin position="154"/>
        <end position="171"/>
    </location>
</feature>
<name>A0ABT6EPK8_9PAST</name>
<keyword evidence="5" id="KW-1185">Reference proteome</keyword>
<feature type="transmembrane region" description="Helical" evidence="1">
    <location>
        <begin position="178"/>
        <end position="196"/>
    </location>
</feature>
<evidence type="ECO:0000313" key="5">
    <source>
        <dbReference type="Proteomes" id="UP001216057"/>
    </source>
</evidence>
<evidence type="ECO:0000313" key="4">
    <source>
        <dbReference type="EMBL" id="MDG2945488.1"/>
    </source>
</evidence>
<keyword evidence="1" id="KW-0472">Membrane</keyword>
<dbReference type="Pfam" id="PF09925">
    <property type="entry name" value="DUF2157"/>
    <property type="match status" value="1"/>
</dbReference>
<evidence type="ECO:0000256" key="1">
    <source>
        <dbReference type="SAM" id="Phobius"/>
    </source>
</evidence>
<feature type="transmembrane region" description="Helical" evidence="1">
    <location>
        <begin position="283"/>
        <end position="306"/>
    </location>
</feature>
<dbReference type="EMBL" id="JARQTX010000004">
    <property type="protein sequence ID" value="MDG2945488.1"/>
    <property type="molecule type" value="Genomic_DNA"/>
</dbReference>
<comment type="caution">
    <text evidence="4">The sequence shown here is derived from an EMBL/GenBank/DDBJ whole genome shotgun (WGS) entry which is preliminary data.</text>
</comment>
<feature type="transmembrane region" description="Helical" evidence="1">
    <location>
        <begin position="607"/>
        <end position="625"/>
    </location>
</feature>
<dbReference type="InterPro" id="IPR018677">
    <property type="entry name" value="DUF2157"/>
</dbReference>